<evidence type="ECO:0000313" key="4">
    <source>
        <dbReference type="Proteomes" id="UP000036834"/>
    </source>
</evidence>
<dbReference type="InterPro" id="IPR012338">
    <property type="entry name" value="Beta-lactam/transpept-like"/>
</dbReference>
<organism evidence="3 4">
    <name type="scientific">Brevibacillus reuszeri</name>
    <dbReference type="NCBI Taxonomy" id="54915"/>
    <lineage>
        <taxon>Bacteria</taxon>
        <taxon>Bacillati</taxon>
        <taxon>Bacillota</taxon>
        <taxon>Bacilli</taxon>
        <taxon>Bacillales</taxon>
        <taxon>Paenibacillaceae</taxon>
        <taxon>Brevibacillus</taxon>
    </lineage>
</organism>
<dbReference type="EMBL" id="LGIQ01000017">
    <property type="protein sequence ID" value="KNB68523.1"/>
    <property type="molecule type" value="Genomic_DNA"/>
</dbReference>
<comment type="caution">
    <text evidence="3">The sequence shown here is derived from an EMBL/GenBank/DDBJ whole genome shotgun (WGS) entry which is preliminary data.</text>
</comment>
<dbReference type="SUPFAM" id="SSF56601">
    <property type="entry name" value="beta-lactamase/transpeptidase-like"/>
    <property type="match status" value="1"/>
</dbReference>
<evidence type="ECO:0000313" key="3">
    <source>
        <dbReference type="EMBL" id="KNB68523.1"/>
    </source>
</evidence>
<dbReference type="InterPro" id="IPR001466">
    <property type="entry name" value="Beta-lactam-related"/>
</dbReference>
<evidence type="ECO:0000313" key="2">
    <source>
        <dbReference type="EMBL" id="GED69017.1"/>
    </source>
</evidence>
<dbReference type="Pfam" id="PF00144">
    <property type="entry name" value="Beta-lactamase"/>
    <property type="match status" value="1"/>
</dbReference>
<name>A0A0K9YIK7_9BACL</name>
<keyword evidence="5" id="KW-1185">Reference proteome</keyword>
<dbReference type="PANTHER" id="PTHR46825">
    <property type="entry name" value="D-ALANYL-D-ALANINE-CARBOXYPEPTIDASE/ENDOPEPTIDASE AMPH"/>
    <property type="match status" value="1"/>
</dbReference>
<reference evidence="2 5" key="3">
    <citation type="submission" date="2019-06" db="EMBL/GenBank/DDBJ databases">
        <title>Whole genome shotgun sequence of Brevibacillus reuszeri NBRC 15719.</title>
        <authorList>
            <person name="Hosoyama A."/>
            <person name="Uohara A."/>
            <person name="Ohji S."/>
            <person name="Ichikawa N."/>
        </authorList>
    </citation>
    <scope>NUCLEOTIDE SEQUENCE [LARGE SCALE GENOMIC DNA]</scope>
    <source>
        <strain evidence="2 5">NBRC 15719</strain>
    </source>
</reference>
<dbReference type="GO" id="GO:0016787">
    <property type="term" value="F:hydrolase activity"/>
    <property type="evidence" value="ECO:0007669"/>
    <property type="project" value="UniProtKB-KW"/>
</dbReference>
<evidence type="ECO:0000313" key="5">
    <source>
        <dbReference type="Proteomes" id="UP000319578"/>
    </source>
</evidence>
<dbReference type="PANTHER" id="PTHR46825:SF9">
    <property type="entry name" value="BETA-LACTAMASE-RELATED DOMAIN-CONTAINING PROTEIN"/>
    <property type="match status" value="1"/>
</dbReference>
<feature type="domain" description="Beta-lactamase-related" evidence="1">
    <location>
        <begin position="8"/>
        <end position="362"/>
    </location>
</feature>
<dbReference type="Proteomes" id="UP000319578">
    <property type="component" value="Unassembled WGS sequence"/>
</dbReference>
<evidence type="ECO:0000259" key="1">
    <source>
        <dbReference type="Pfam" id="PF00144"/>
    </source>
</evidence>
<dbReference type="STRING" id="54915.ADS79_31590"/>
<sequence>MAKWVQSFEEYAKQLLEKGKIVGASMGLAENGELSYFQGFGLTDNTEDAQAVTVDTVFGIGSVTKVFTCVAVMQLQEAGKLSVHDPVVKYIPELRTPNEAHTREITIHHLMTHTAGFPAFDTLMGAMKRSMENDPHNGTFSSGLEFDLDKMEAIDTKDQFVAYISGLDYELLGPPGTQFSYSNDSFALLGVIIERVSEISYEQFVKENILDPAGMTRSAFLLEDLPQDTQVATLFTRKSAADGGEVYRSPSWWDAPSMRAGGKLKSTIHDLLRFTEIFRTGGLVGTKRILTEESVRQITLAHTQMNPYQGYGYGLMIASDCHGGQLIEHGGAVKGVSAQLFFLPERNLTGAVLMNVDGGPAADLMHGMLNEINEKPANTPPFVYPDYEVSTEALTSLVGFYRSSEGANVTVEIQENGLVLKLLGTGVPLRPVGEDSFVWKRGENDSFVRFFRDETGASIRLFVGGRQLIKSPVKKEQATV</sequence>
<accession>A0A0K9YIK7</accession>
<proteinExistence type="predicted"/>
<dbReference type="Proteomes" id="UP000036834">
    <property type="component" value="Unassembled WGS sequence"/>
</dbReference>
<protein>
    <submittedName>
        <fullName evidence="3">Penicillin-binding protein</fullName>
    </submittedName>
    <submittedName>
        <fullName evidence="2">Serine hydrolase</fullName>
    </submittedName>
</protein>
<gene>
    <name evidence="3" type="ORF">ADS79_31590</name>
    <name evidence="2" type="ORF">BRE01_27190</name>
</gene>
<keyword evidence="2" id="KW-0378">Hydrolase</keyword>
<dbReference type="PATRIC" id="fig|54915.3.peg.411"/>
<dbReference type="InterPro" id="IPR050491">
    <property type="entry name" value="AmpC-like"/>
</dbReference>
<dbReference type="RefSeq" id="WP_049742452.1">
    <property type="nucleotide sequence ID" value="NZ_BJON01000010.1"/>
</dbReference>
<reference evidence="4" key="1">
    <citation type="submission" date="2015-07" db="EMBL/GenBank/DDBJ databases">
        <title>Genome sequencing project for genomic taxonomy and phylogenomics of Bacillus-like bacteria.</title>
        <authorList>
            <person name="Liu B."/>
            <person name="Wang J."/>
            <person name="Zhu Y."/>
            <person name="Liu G."/>
            <person name="Chen Q."/>
            <person name="Chen Z."/>
            <person name="Lan J."/>
            <person name="Che J."/>
            <person name="Ge C."/>
            <person name="Shi H."/>
            <person name="Pan Z."/>
            <person name="Liu X."/>
        </authorList>
    </citation>
    <scope>NUCLEOTIDE SEQUENCE [LARGE SCALE GENOMIC DNA]</scope>
    <source>
        <strain evidence="4">DSM 9887</strain>
    </source>
</reference>
<dbReference type="Gene3D" id="3.40.710.10">
    <property type="entry name" value="DD-peptidase/beta-lactamase superfamily"/>
    <property type="match status" value="1"/>
</dbReference>
<dbReference type="OrthoDB" id="9803467at2"/>
<dbReference type="EMBL" id="BJON01000010">
    <property type="protein sequence ID" value="GED69017.1"/>
    <property type="molecule type" value="Genomic_DNA"/>
</dbReference>
<dbReference type="AlphaFoldDB" id="A0A0K9YIK7"/>
<reference evidence="3" key="2">
    <citation type="submission" date="2015-07" db="EMBL/GenBank/DDBJ databases">
        <title>MeaNS - Measles Nucleotide Surveillance Program.</title>
        <authorList>
            <person name="Tran T."/>
            <person name="Druce J."/>
        </authorList>
    </citation>
    <scope>NUCLEOTIDE SEQUENCE</scope>
    <source>
        <strain evidence="3">DSM 9887</strain>
    </source>
</reference>